<proteinExistence type="predicted"/>
<gene>
    <name evidence="1" type="ORF">GCM10008106_31580</name>
</gene>
<keyword evidence="2" id="KW-1185">Reference proteome</keyword>
<comment type="caution">
    <text evidence="1">The sequence shown here is derived from an EMBL/GenBank/DDBJ whole genome shotgun (WGS) entry which is preliminary data.</text>
</comment>
<organism evidence="1 2">
    <name type="scientific">Mongoliitalea lutea</name>
    <dbReference type="NCBI Taxonomy" id="849756"/>
    <lineage>
        <taxon>Bacteria</taxon>
        <taxon>Pseudomonadati</taxon>
        <taxon>Bacteroidota</taxon>
        <taxon>Cytophagia</taxon>
        <taxon>Cytophagales</taxon>
        <taxon>Cyclobacteriaceae</taxon>
        <taxon>Mongoliitalea</taxon>
    </lineage>
</organism>
<accession>A0A8J3CYF7</accession>
<dbReference type="Proteomes" id="UP000642809">
    <property type="component" value="Unassembled WGS sequence"/>
</dbReference>
<sequence length="63" mass="7524">MLDIGPIIVNVERFTAKNQPNFFKAKIMSAFWLINIIKKINVIHRKVKYKFMHPSETLDFKFL</sequence>
<name>A0A8J3CYF7_9BACT</name>
<dbReference type="EMBL" id="BMYF01000022">
    <property type="protein sequence ID" value="GHB48452.1"/>
    <property type="molecule type" value="Genomic_DNA"/>
</dbReference>
<reference evidence="1" key="1">
    <citation type="journal article" date="2014" name="Int. J. Syst. Evol. Microbiol.">
        <title>Complete genome sequence of Corynebacterium casei LMG S-19264T (=DSM 44701T), isolated from a smear-ripened cheese.</title>
        <authorList>
            <consortium name="US DOE Joint Genome Institute (JGI-PGF)"/>
            <person name="Walter F."/>
            <person name="Albersmeier A."/>
            <person name="Kalinowski J."/>
            <person name="Ruckert C."/>
        </authorList>
    </citation>
    <scope>NUCLEOTIDE SEQUENCE</scope>
    <source>
        <strain evidence="1">KCTC 23224</strain>
    </source>
</reference>
<protein>
    <submittedName>
        <fullName evidence="1">Uncharacterized protein</fullName>
    </submittedName>
</protein>
<evidence type="ECO:0000313" key="1">
    <source>
        <dbReference type="EMBL" id="GHB48452.1"/>
    </source>
</evidence>
<reference evidence="1" key="2">
    <citation type="submission" date="2020-09" db="EMBL/GenBank/DDBJ databases">
        <authorList>
            <person name="Sun Q."/>
            <person name="Kim S."/>
        </authorList>
    </citation>
    <scope>NUCLEOTIDE SEQUENCE</scope>
    <source>
        <strain evidence="1">KCTC 23224</strain>
    </source>
</reference>
<dbReference type="AlphaFoldDB" id="A0A8J3CYF7"/>
<evidence type="ECO:0000313" key="2">
    <source>
        <dbReference type="Proteomes" id="UP000642809"/>
    </source>
</evidence>